<keyword evidence="1" id="KW-0808">Transferase</keyword>
<dbReference type="SUPFAM" id="SSF53335">
    <property type="entry name" value="S-adenosyl-L-methionine-dependent methyltransferases"/>
    <property type="match status" value="1"/>
</dbReference>
<evidence type="ECO:0000313" key="4">
    <source>
        <dbReference type="Proteomes" id="UP000008916"/>
    </source>
</evidence>
<gene>
    <name evidence="3" type="ordered locus">Mspyr1_41260</name>
</gene>
<dbReference type="GO" id="GO:0008757">
    <property type="term" value="F:S-adenosylmethionine-dependent methyltransferase activity"/>
    <property type="evidence" value="ECO:0007669"/>
    <property type="project" value="InterPro"/>
</dbReference>
<name>E6TAQ2_MYCSR</name>
<dbReference type="Pfam" id="PF08241">
    <property type="entry name" value="Methyltransf_11"/>
    <property type="match status" value="1"/>
</dbReference>
<accession>E6TAQ2</accession>
<dbReference type="HOGENOM" id="CLU_093445_0_0_11"/>
<dbReference type="PANTHER" id="PTHR44068:SF11">
    <property type="entry name" value="GERANYL DIPHOSPHATE 2-C-METHYLTRANSFERASE"/>
    <property type="match status" value="1"/>
</dbReference>
<dbReference type="Proteomes" id="UP000008916">
    <property type="component" value="Chromosome"/>
</dbReference>
<organism evidence="3 4">
    <name type="scientific">Mycolicibacterium gilvum (strain DSM 45189 / LMG 24558 / Spyr1)</name>
    <name type="common">Mycobacterium gilvum</name>
    <dbReference type="NCBI Taxonomy" id="278137"/>
    <lineage>
        <taxon>Bacteria</taxon>
        <taxon>Bacillati</taxon>
        <taxon>Actinomycetota</taxon>
        <taxon>Actinomycetes</taxon>
        <taxon>Mycobacteriales</taxon>
        <taxon>Mycobacteriaceae</taxon>
        <taxon>Mycolicibacterium</taxon>
    </lineage>
</organism>
<evidence type="ECO:0000256" key="1">
    <source>
        <dbReference type="ARBA" id="ARBA00022679"/>
    </source>
</evidence>
<evidence type="ECO:0000313" key="3">
    <source>
        <dbReference type="EMBL" id="ADU00702.1"/>
    </source>
</evidence>
<keyword evidence="3" id="KW-0489">Methyltransferase</keyword>
<dbReference type="InterPro" id="IPR050447">
    <property type="entry name" value="Erg6_SMT_methyltransf"/>
</dbReference>
<dbReference type="Gene3D" id="3.40.50.150">
    <property type="entry name" value="Vaccinia Virus protein VP39"/>
    <property type="match status" value="1"/>
</dbReference>
<reference evidence="3 4" key="1">
    <citation type="journal article" date="2011" name="Stand. Genomic Sci.">
        <title>Complete genome sequence of Mycobacterium sp. strain (Spyr1) and reclassification to Mycobacterium gilvum Spyr1.</title>
        <authorList>
            <person name="Kallimanis A."/>
            <person name="Karabika E."/>
            <person name="Mavromatis K."/>
            <person name="Lapidus A."/>
            <person name="Labutti K.M."/>
            <person name="Liolios K."/>
            <person name="Ivanova N."/>
            <person name="Goodwin L."/>
            <person name="Woyke T."/>
            <person name="Velentzas A.D."/>
            <person name="Perisynakis A."/>
            <person name="Ouzounis C.C."/>
            <person name="Kyrpides N.C."/>
            <person name="Koukkou A.I."/>
            <person name="Drainas C."/>
        </authorList>
    </citation>
    <scope>NUCLEOTIDE SEQUENCE [LARGE SCALE GENOMIC DNA]</scope>
    <source>
        <strain evidence="4">DSM 45189 / LMG 24558 / Spyr1</strain>
    </source>
</reference>
<protein>
    <submittedName>
        <fullName evidence="3">Methyltransferase family protein</fullName>
    </submittedName>
</protein>
<dbReference type="KEGG" id="msp:Mspyr1_41260"/>
<keyword evidence="4" id="KW-1185">Reference proteome</keyword>
<proteinExistence type="predicted"/>
<dbReference type="PANTHER" id="PTHR44068">
    <property type="entry name" value="ZGC:194242"/>
    <property type="match status" value="1"/>
</dbReference>
<dbReference type="GO" id="GO:0032259">
    <property type="term" value="P:methylation"/>
    <property type="evidence" value="ECO:0007669"/>
    <property type="project" value="UniProtKB-KW"/>
</dbReference>
<feature type="domain" description="Methyltransferase type 11" evidence="2">
    <location>
        <begin position="37"/>
        <end position="129"/>
    </location>
</feature>
<dbReference type="InterPro" id="IPR013216">
    <property type="entry name" value="Methyltransf_11"/>
</dbReference>
<dbReference type="InterPro" id="IPR029063">
    <property type="entry name" value="SAM-dependent_MTases_sf"/>
</dbReference>
<dbReference type="AlphaFoldDB" id="E6TAQ2"/>
<sequence>MDNHSQGDESHAGAEHFCRIIKSSYGDLGSATHVLIAGCGRGHEALHIRRKLDVRVTGVDVAEHWDPLETWAANIPDFELQTSSVQDLPFPDDTFDMVFFHHVIEHVTDPAESLRELARVLRPGGIIYVGTPNRHRAIGYLGSFDATPLQKVQWNLTDYKARFSGRFRNEYGAHAGFTERELAALMGRFFVDLRVLTGDYLRFKYEKKLPGTILRAVCSNGLREFAAPSVYFVAYTPVIS</sequence>
<dbReference type="EMBL" id="CP002385">
    <property type="protein sequence ID" value="ADU00702.1"/>
    <property type="molecule type" value="Genomic_DNA"/>
</dbReference>
<evidence type="ECO:0000259" key="2">
    <source>
        <dbReference type="Pfam" id="PF08241"/>
    </source>
</evidence>
<dbReference type="CDD" id="cd02440">
    <property type="entry name" value="AdoMet_MTases"/>
    <property type="match status" value="1"/>
</dbReference>